<organism evidence="2 3">
    <name type="scientific">Geobacillus stearothermophilus</name>
    <name type="common">Bacillus stearothermophilus</name>
    <dbReference type="NCBI Taxonomy" id="1422"/>
    <lineage>
        <taxon>Bacteria</taxon>
        <taxon>Bacillati</taxon>
        <taxon>Bacillota</taxon>
        <taxon>Bacilli</taxon>
        <taxon>Bacillales</taxon>
        <taxon>Anoxybacillaceae</taxon>
        <taxon>Geobacillus</taxon>
    </lineage>
</organism>
<reference evidence="2 3" key="1">
    <citation type="submission" date="2016-03" db="EMBL/GenBank/DDBJ databases">
        <title>Spore heat resistance.</title>
        <authorList>
            <person name="Boekhorst J."/>
            <person name="Berendsen E.M."/>
            <person name="Wells-Bennik M.H."/>
            <person name="Kuipers O.P."/>
        </authorList>
    </citation>
    <scope>NUCLEOTIDE SEQUENCE [LARGE SCALE GENOMIC DNA]</scope>
    <source>
        <strain evidence="2 3">GS8</strain>
    </source>
</reference>
<dbReference type="Proteomes" id="UP000773850">
    <property type="component" value="Unassembled WGS sequence"/>
</dbReference>
<evidence type="ECO:0000313" key="2">
    <source>
        <dbReference type="EMBL" id="KAF6510358.1"/>
    </source>
</evidence>
<comment type="caution">
    <text evidence="2">The sequence shown here is derived from an EMBL/GenBank/DDBJ whole genome shotgun (WGS) entry which is preliminary data.</text>
</comment>
<sequence>MKKIDGWEREHERMDEGEKRGASVYGVRLFIFLQQCG</sequence>
<dbReference type="EMBL" id="LUCS01000028">
    <property type="protein sequence ID" value="KAF6510358.1"/>
    <property type="molecule type" value="Genomic_DNA"/>
</dbReference>
<name>A0ABQ7HDS2_GEOSE</name>
<gene>
    <name evidence="2" type="ORF">GS8_2515</name>
</gene>
<evidence type="ECO:0000313" key="3">
    <source>
        <dbReference type="Proteomes" id="UP000773850"/>
    </source>
</evidence>
<proteinExistence type="predicted"/>
<evidence type="ECO:0000256" key="1">
    <source>
        <dbReference type="SAM" id="MobiDB-lite"/>
    </source>
</evidence>
<keyword evidence="3" id="KW-1185">Reference proteome</keyword>
<accession>A0ABQ7HDS2</accession>
<feature type="region of interest" description="Disordered" evidence="1">
    <location>
        <begin position="1"/>
        <end position="20"/>
    </location>
</feature>
<protein>
    <submittedName>
        <fullName evidence="2">Uncharacterized protein</fullName>
    </submittedName>
</protein>